<feature type="domain" description="Acyl-CoA dehydrogenase/oxidase C-terminal" evidence="7">
    <location>
        <begin position="237"/>
        <end position="387"/>
    </location>
</feature>
<evidence type="ECO:0000256" key="4">
    <source>
        <dbReference type="ARBA" id="ARBA00022827"/>
    </source>
</evidence>
<evidence type="ECO:0000256" key="2">
    <source>
        <dbReference type="ARBA" id="ARBA00009347"/>
    </source>
</evidence>
<dbReference type="GO" id="GO:0016627">
    <property type="term" value="F:oxidoreductase activity, acting on the CH-CH group of donors"/>
    <property type="evidence" value="ECO:0007669"/>
    <property type="project" value="InterPro"/>
</dbReference>
<evidence type="ECO:0000256" key="6">
    <source>
        <dbReference type="RuleBase" id="RU362125"/>
    </source>
</evidence>
<dbReference type="InterPro" id="IPR046373">
    <property type="entry name" value="Acyl-CoA_Oxase/DH_mid-dom_sf"/>
</dbReference>
<dbReference type="Gene3D" id="1.10.540.10">
    <property type="entry name" value="Acyl-CoA dehydrogenase/oxidase, N-terminal domain"/>
    <property type="match status" value="1"/>
</dbReference>
<evidence type="ECO:0000256" key="5">
    <source>
        <dbReference type="ARBA" id="ARBA00023002"/>
    </source>
</evidence>
<dbReference type="AlphaFoldDB" id="A0A420WS51"/>
<dbReference type="InterPro" id="IPR037069">
    <property type="entry name" value="AcylCoA_DH/ox_N_sf"/>
</dbReference>
<dbReference type="InterPro" id="IPR009075">
    <property type="entry name" value="AcylCo_DH/oxidase_C"/>
</dbReference>
<gene>
    <name evidence="10" type="ORF">BCL74_1516</name>
</gene>
<dbReference type="InterPro" id="IPR009100">
    <property type="entry name" value="AcylCoA_DH/oxidase_NM_dom_sf"/>
</dbReference>
<comment type="similarity">
    <text evidence="2 6">Belongs to the acyl-CoA dehydrogenase family.</text>
</comment>
<evidence type="ECO:0008006" key="12">
    <source>
        <dbReference type="Google" id="ProtNLM"/>
    </source>
</evidence>
<dbReference type="Gene3D" id="1.20.140.10">
    <property type="entry name" value="Butyryl-CoA Dehydrogenase, subunit A, domain 3"/>
    <property type="match status" value="1"/>
</dbReference>
<dbReference type="InterPro" id="IPR036250">
    <property type="entry name" value="AcylCo_DH-like_C"/>
</dbReference>
<dbReference type="InterPro" id="IPR006091">
    <property type="entry name" value="Acyl-CoA_Oxase/DH_mid-dom"/>
</dbReference>
<dbReference type="GO" id="GO:0005886">
    <property type="term" value="C:plasma membrane"/>
    <property type="evidence" value="ECO:0007669"/>
    <property type="project" value="TreeGrafter"/>
</dbReference>
<evidence type="ECO:0000313" key="10">
    <source>
        <dbReference type="EMBL" id="RKQ73725.1"/>
    </source>
</evidence>
<comment type="cofactor">
    <cofactor evidence="1 6">
        <name>FAD</name>
        <dbReference type="ChEBI" id="CHEBI:57692"/>
    </cofactor>
</comment>
<comment type="caution">
    <text evidence="10">The sequence shown here is derived from an EMBL/GenBank/DDBJ whole genome shotgun (WGS) entry which is preliminary data.</text>
</comment>
<dbReference type="PANTHER" id="PTHR43292">
    <property type="entry name" value="ACYL-COA DEHYDROGENASE"/>
    <property type="match status" value="1"/>
</dbReference>
<keyword evidence="3 6" id="KW-0285">Flavoprotein</keyword>
<proteinExistence type="inferred from homology"/>
<reference evidence="10 11" key="1">
    <citation type="submission" date="2018-10" db="EMBL/GenBank/DDBJ databases">
        <title>Comparative analysis of microorganisms from saline springs in Andes Mountain Range, Colombia.</title>
        <authorList>
            <person name="Rubin E."/>
        </authorList>
    </citation>
    <scope>NUCLEOTIDE SEQUENCE [LARGE SCALE GENOMIC DNA]</scope>
    <source>
        <strain evidence="10 11">USBA 36</strain>
    </source>
</reference>
<evidence type="ECO:0000256" key="1">
    <source>
        <dbReference type="ARBA" id="ARBA00001974"/>
    </source>
</evidence>
<dbReference type="RefSeq" id="WP_121218752.1">
    <property type="nucleotide sequence ID" value="NZ_RBIG01000001.1"/>
</dbReference>
<dbReference type="InterPro" id="IPR052161">
    <property type="entry name" value="Mycobact_Acyl-CoA_DH"/>
</dbReference>
<dbReference type="FunFam" id="2.40.110.10:FF:000011">
    <property type="entry name" value="Acyl-CoA dehydrogenase FadE34"/>
    <property type="match status" value="1"/>
</dbReference>
<dbReference type="OrthoDB" id="5510711at2"/>
<dbReference type="Proteomes" id="UP000277424">
    <property type="component" value="Unassembled WGS sequence"/>
</dbReference>
<keyword evidence="5 6" id="KW-0560">Oxidoreductase</keyword>
<dbReference type="Gene3D" id="2.40.110.10">
    <property type="entry name" value="Butyryl-CoA Dehydrogenase, subunit A, domain 2"/>
    <property type="match status" value="1"/>
</dbReference>
<feature type="domain" description="Acyl-CoA dehydrogenase/oxidase N-terminal" evidence="9">
    <location>
        <begin position="22"/>
        <end position="125"/>
    </location>
</feature>
<dbReference type="PANTHER" id="PTHR43292:SF3">
    <property type="entry name" value="ACYL-COA DEHYDROGENASE FADE29"/>
    <property type="match status" value="1"/>
</dbReference>
<evidence type="ECO:0000259" key="8">
    <source>
        <dbReference type="Pfam" id="PF02770"/>
    </source>
</evidence>
<dbReference type="SUPFAM" id="SSF56645">
    <property type="entry name" value="Acyl-CoA dehydrogenase NM domain-like"/>
    <property type="match status" value="1"/>
</dbReference>
<dbReference type="GO" id="GO:0050660">
    <property type="term" value="F:flavin adenine dinucleotide binding"/>
    <property type="evidence" value="ECO:0007669"/>
    <property type="project" value="InterPro"/>
</dbReference>
<sequence>MSFRYGVPQQQDWNALSDEDFRSIVRTEFETHYPAHLRYPPRRLRWSENGSWYLRMAEKGWIAPNWPADYGGMGLSVQKLLIFQEEAERWGIARYQDHGTLMLGPVLMKWGTEEQRRKYLPDVLACKAIWCQGYSEPGSGSDLASLKTKAVRDGDEYVITGQKIWTTLAQDATHMFVLVRTDPDAKKQEGISFMLLDMAQKGVTVRPIRDIAGHEEFCEVFLDEARTPVSNLVGELNKGWTVAKSLLGFERIHIGSPKMPEYGLTVLERVAQAQGVWDDPVFREKYVALKLDVAHLTDAYNHFTGIVVRGEQLGQDVSYLKIWASETFQRIADLVVETAGPFAAINGEVGIGNSEIDVLASFYKARPPTIYGGTNEIQRTIIAQQVLGLPRR</sequence>
<name>A0A420WS51_9PROT</name>
<evidence type="ECO:0000256" key="3">
    <source>
        <dbReference type="ARBA" id="ARBA00022630"/>
    </source>
</evidence>
<organism evidence="10 11">
    <name type="scientific">Oceanibaculum indicum</name>
    <dbReference type="NCBI Taxonomy" id="526216"/>
    <lineage>
        <taxon>Bacteria</taxon>
        <taxon>Pseudomonadati</taxon>
        <taxon>Pseudomonadota</taxon>
        <taxon>Alphaproteobacteria</taxon>
        <taxon>Rhodospirillales</taxon>
        <taxon>Oceanibaculaceae</taxon>
        <taxon>Oceanibaculum</taxon>
    </lineage>
</organism>
<dbReference type="Pfam" id="PF02770">
    <property type="entry name" value="Acyl-CoA_dh_M"/>
    <property type="match status" value="1"/>
</dbReference>
<dbReference type="InterPro" id="IPR013786">
    <property type="entry name" value="AcylCoA_DH/ox_N"/>
</dbReference>
<protein>
    <recommendedName>
        <fullName evidence="12">Alkylation response protein AidB-like acyl-CoA dehydrogenase</fullName>
    </recommendedName>
</protein>
<accession>A0A420WS51</accession>
<dbReference type="Pfam" id="PF00441">
    <property type="entry name" value="Acyl-CoA_dh_1"/>
    <property type="match status" value="1"/>
</dbReference>
<evidence type="ECO:0000313" key="11">
    <source>
        <dbReference type="Proteomes" id="UP000277424"/>
    </source>
</evidence>
<dbReference type="EMBL" id="RBIG01000001">
    <property type="protein sequence ID" value="RKQ73725.1"/>
    <property type="molecule type" value="Genomic_DNA"/>
</dbReference>
<evidence type="ECO:0000259" key="7">
    <source>
        <dbReference type="Pfam" id="PF00441"/>
    </source>
</evidence>
<dbReference type="Pfam" id="PF02771">
    <property type="entry name" value="Acyl-CoA_dh_N"/>
    <property type="match status" value="1"/>
</dbReference>
<feature type="domain" description="Acyl-CoA oxidase/dehydrogenase middle" evidence="8">
    <location>
        <begin position="131"/>
        <end position="223"/>
    </location>
</feature>
<keyword evidence="4 6" id="KW-0274">FAD</keyword>
<evidence type="ECO:0000259" key="9">
    <source>
        <dbReference type="Pfam" id="PF02771"/>
    </source>
</evidence>
<dbReference type="SUPFAM" id="SSF47203">
    <property type="entry name" value="Acyl-CoA dehydrogenase C-terminal domain-like"/>
    <property type="match status" value="1"/>
</dbReference>